<evidence type="ECO:0000313" key="1">
    <source>
        <dbReference type="EMBL" id="CAG8758010.1"/>
    </source>
</evidence>
<reference evidence="1" key="1">
    <citation type="submission" date="2021-06" db="EMBL/GenBank/DDBJ databases">
        <authorList>
            <person name="Kallberg Y."/>
            <person name="Tangrot J."/>
            <person name="Rosling A."/>
        </authorList>
    </citation>
    <scope>NUCLEOTIDE SEQUENCE</scope>
    <source>
        <strain evidence="1">MA461A</strain>
    </source>
</reference>
<dbReference type="Proteomes" id="UP000789920">
    <property type="component" value="Unassembled WGS sequence"/>
</dbReference>
<protein>
    <submittedName>
        <fullName evidence="1">4353_t:CDS:1</fullName>
    </submittedName>
</protein>
<evidence type="ECO:0000313" key="2">
    <source>
        <dbReference type="Proteomes" id="UP000789920"/>
    </source>
</evidence>
<proteinExistence type="predicted"/>
<gene>
    <name evidence="1" type="ORF">RPERSI_LOCUS14910</name>
</gene>
<accession>A0ACA9QLU3</accession>
<comment type="caution">
    <text evidence="1">The sequence shown here is derived from an EMBL/GenBank/DDBJ whole genome shotgun (WGS) entry which is preliminary data.</text>
</comment>
<name>A0ACA9QLU3_9GLOM</name>
<organism evidence="1 2">
    <name type="scientific">Racocetra persica</name>
    <dbReference type="NCBI Taxonomy" id="160502"/>
    <lineage>
        <taxon>Eukaryota</taxon>
        <taxon>Fungi</taxon>
        <taxon>Fungi incertae sedis</taxon>
        <taxon>Mucoromycota</taxon>
        <taxon>Glomeromycotina</taxon>
        <taxon>Glomeromycetes</taxon>
        <taxon>Diversisporales</taxon>
        <taxon>Gigasporaceae</taxon>
        <taxon>Racocetra</taxon>
    </lineage>
</organism>
<keyword evidence="2" id="KW-1185">Reference proteome</keyword>
<sequence length="393" mass="45617">MDDIIYVQRDNNVTFSYEDGFNTFQRGELGLSNSYLSGNLNYYGANMISSIEFYFKGVEEAQYTDMVGRAITNKNNNRILIEKRLKVNFNGPKQIKSYPFKFPLPSNLSSSFKITNKNNLTQLICQINYTLHATIHPSSKFRNKDIAEIVCPLEQVLFRNNTTYLNVDGTHYDPRNNEPLFEYSFQVPEYLSLGSQIFVPFKIKFRDTWIRIVRIEISLKRVTEIFFEKNGTSFKTEHKCHSTLKEPARIINSELSQRLSLSIPRKLDTSYSGMYINIHYKLCIKFLLTGTEDADSDFYLEQDVIVANIKDQTDDQSCHNSVSDQYLSRPHSPDPINQTKIILQEGFDNAGEFTVQERQEHDFHVQEHDFHVQGSRRSHSQSRTSTSSNRENP</sequence>
<dbReference type="EMBL" id="CAJVQC010035067">
    <property type="protein sequence ID" value="CAG8758010.1"/>
    <property type="molecule type" value="Genomic_DNA"/>
</dbReference>